<dbReference type="HOGENOM" id="CLU_3249051_0_0_6"/>
<accession>B3PJ51</accession>
<evidence type="ECO:0000313" key="1">
    <source>
        <dbReference type="EMBL" id="ACE83438.1"/>
    </source>
</evidence>
<dbReference type="EMBL" id="CP000934">
    <property type="protein sequence ID" value="ACE83438.1"/>
    <property type="molecule type" value="Genomic_DNA"/>
</dbReference>
<keyword evidence="2" id="KW-1185">Reference proteome</keyword>
<protein>
    <submittedName>
        <fullName evidence="1">Uncharacterized protein</fullName>
    </submittedName>
</protein>
<name>B3PJ51_CELJU</name>
<gene>
    <name evidence="1" type="ordered locus">CJA_0562</name>
</gene>
<proteinExistence type="predicted"/>
<organism evidence="1 2">
    <name type="scientific">Cellvibrio japonicus (strain Ueda107)</name>
    <name type="common">Pseudomonas fluorescens subsp. cellulosa</name>
    <dbReference type="NCBI Taxonomy" id="498211"/>
    <lineage>
        <taxon>Bacteria</taxon>
        <taxon>Pseudomonadati</taxon>
        <taxon>Pseudomonadota</taxon>
        <taxon>Gammaproteobacteria</taxon>
        <taxon>Cellvibrionales</taxon>
        <taxon>Cellvibrionaceae</taxon>
        <taxon>Cellvibrio</taxon>
    </lineage>
</organism>
<dbReference type="STRING" id="498211.CJA_0562"/>
<sequence>MPSNIAAFAYPSYPIQACTLAQNLIGSDKALKLHALCNLFID</sequence>
<dbReference type="AlphaFoldDB" id="B3PJ51"/>
<dbReference type="Proteomes" id="UP000001036">
    <property type="component" value="Chromosome"/>
</dbReference>
<reference evidence="1 2" key="1">
    <citation type="journal article" date="2008" name="J. Bacteriol.">
        <title>Insights into plant cell wall degradation from the genome sequence of the soil bacterium Cellvibrio japonicus.</title>
        <authorList>
            <person name="Deboy R.T."/>
            <person name="Mongodin E.F."/>
            <person name="Fouts D.E."/>
            <person name="Tailford L.E."/>
            <person name="Khouri H."/>
            <person name="Emerson J.B."/>
            <person name="Mohamoud Y."/>
            <person name="Watkins K."/>
            <person name="Henrissat B."/>
            <person name="Gilbert H.J."/>
            <person name="Nelson K.E."/>
        </authorList>
    </citation>
    <scope>NUCLEOTIDE SEQUENCE [LARGE SCALE GENOMIC DNA]</scope>
    <source>
        <strain evidence="1 2">Ueda107</strain>
    </source>
</reference>
<evidence type="ECO:0000313" key="2">
    <source>
        <dbReference type="Proteomes" id="UP000001036"/>
    </source>
</evidence>
<dbReference type="KEGG" id="cja:CJA_0562"/>